<dbReference type="Proteomes" id="UP000267606">
    <property type="component" value="Unassembled WGS sequence"/>
</dbReference>
<keyword evidence="3" id="KW-1185">Reference proteome</keyword>
<name>A0A183HB68_9BILA</name>
<feature type="compositionally biased region" description="Polar residues" evidence="1">
    <location>
        <begin position="18"/>
        <end position="28"/>
    </location>
</feature>
<protein>
    <submittedName>
        <fullName evidence="4">CACTA en-spm transposon protein</fullName>
    </submittedName>
</protein>
<proteinExistence type="predicted"/>
<dbReference type="WBParaSite" id="OFLC_0000472901-mRNA-1">
    <property type="protein sequence ID" value="OFLC_0000472901-mRNA-1"/>
    <property type="gene ID" value="OFLC_0000472901"/>
</dbReference>
<sequence>MLDDYSQKRRSPEDQHHTNFLTNQAERPTVQSLFRELEHDSYNRNVGGHLSQSSGNVQQNSMTSDPLQLDSMLGTLQKDMSKHGINTIPKGDCASCGKPIIGQR</sequence>
<dbReference type="STRING" id="387005.A0A183HB68"/>
<dbReference type="AlphaFoldDB" id="A0A183HB68"/>
<feature type="compositionally biased region" description="Basic and acidic residues" evidence="1">
    <location>
        <begin position="1"/>
        <end position="17"/>
    </location>
</feature>
<feature type="region of interest" description="Disordered" evidence="1">
    <location>
        <begin position="43"/>
        <end position="67"/>
    </location>
</feature>
<reference evidence="4" key="1">
    <citation type="submission" date="2016-06" db="UniProtKB">
        <authorList>
            <consortium name="WormBaseParasite"/>
        </authorList>
    </citation>
    <scope>IDENTIFICATION</scope>
</reference>
<evidence type="ECO:0000313" key="3">
    <source>
        <dbReference type="Proteomes" id="UP000267606"/>
    </source>
</evidence>
<feature type="region of interest" description="Disordered" evidence="1">
    <location>
        <begin position="1"/>
        <end position="28"/>
    </location>
</feature>
<accession>A0A183HB68</accession>
<gene>
    <name evidence="2" type="ORF">OFLC_LOCUS4730</name>
</gene>
<feature type="compositionally biased region" description="Polar residues" evidence="1">
    <location>
        <begin position="50"/>
        <end position="66"/>
    </location>
</feature>
<evidence type="ECO:0000313" key="2">
    <source>
        <dbReference type="EMBL" id="VDO40874.1"/>
    </source>
</evidence>
<feature type="region of interest" description="Disordered" evidence="1">
    <location>
        <begin position="82"/>
        <end position="104"/>
    </location>
</feature>
<evidence type="ECO:0000256" key="1">
    <source>
        <dbReference type="SAM" id="MobiDB-lite"/>
    </source>
</evidence>
<evidence type="ECO:0000313" key="4">
    <source>
        <dbReference type="WBParaSite" id="OFLC_0000472901-mRNA-1"/>
    </source>
</evidence>
<reference evidence="2 3" key="2">
    <citation type="submission" date="2018-11" db="EMBL/GenBank/DDBJ databases">
        <authorList>
            <consortium name="Pathogen Informatics"/>
        </authorList>
    </citation>
    <scope>NUCLEOTIDE SEQUENCE [LARGE SCALE GENOMIC DNA]</scope>
</reference>
<dbReference type="EMBL" id="UZAJ01003737">
    <property type="protein sequence ID" value="VDO40874.1"/>
    <property type="molecule type" value="Genomic_DNA"/>
</dbReference>
<organism evidence="4">
    <name type="scientific">Onchocerca flexuosa</name>
    <dbReference type="NCBI Taxonomy" id="387005"/>
    <lineage>
        <taxon>Eukaryota</taxon>
        <taxon>Metazoa</taxon>
        <taxon>Ecdysozoa</taxon>
        <taxon>Nematoda</taxon>
        <taxon>Chromadorea</taxon>
        <taxon>Rhabditida</taxon>
        <taxon>Spirurina</taxon>
        <taxon>Spiruromorpha</taxon>
        <taxon>Filarioidea</taxon>
        <taxon>Onchocercidae</taxon>
        <taxon>Onchocerca</taxon>
    </lineage>
</organism>